<dbReference type="GO" id="GO:0016705">
    <property type="term" value="F:oxidoreductase activity, acting on paired donors, with incorporation or reduction of molecular oxygen"/>
    <property type="evidence" value="ECO:0007669"/>
    <property type="project" value="InterPro"/>
</dbReference>
<evidence type="ECO:0000256" key="5">
    <source>
        <dbReference type="ARBA" id="ARBA00023004"/>
    </source>
</evidence>
<comment type="similarity">
    <text evidence="1">Belongs to the cytochrome P450 family.</text>
</comment>
<dbReference type="GO" id="GO:0004497">
    <property type="term" value="F:monooxygenase activity"/>
    <property type="evidence" value="ECO:0007669"/>
    <property type="project" value="UniProtKB-KW"/>
</dbReference>
<evidence type="ECO:0000313" key="7">
    <source>
        <dbReference type="EMBL" id="CAB4869232.1"/>
    </source>
</evidence>
<evidence type="ECO:0000256" key="1">
    <source>
        <dbReference type="ARBA" id="ARBA00010617"/>
    </source>
</evidence>
<gene>
    <name evidence="7" type="ORF">UFOPK3342_00874</name>
</gene>
<organism evidence="7">
    <name type="scientific">freshwater metagenome</name>
    <dbReference type="NCBI Taxonomy" id="449393"/>
    <lineage>
        <taxon>unclassified sequences</taxon>
        <taxon>metagenomes</taxon>
        <taxon>ecological metagenomes</taxon>
    </lineage>
</organism>
<dbReference type="PANTHER" id="PTHR46696:SF1">
    <property type="entry name" value="CYTOCHROME P450 YJIB-RELATED"/>
    <property type="match status" value="1"/>
</dbReference>
<evidence type="ECO:0000256" key="3">
    <source>
        <dbReference type="ARBA" id="ARBA00022723"/>
    </source>
</evidence>
<dbReference type="SUPFAM" id="SSF48264">
    <property type="entry name" value="Cytochrome P450"/>
    <property type="match status" value="1"/>
</dbReference>
<name>A0A6J7DDX4_9ZZZZ</name>
<accession>A0A6J7DDX4</accession>
<dbReference type="PRINTS" id="PR00359">
    <property type="entry name" value="BP450"/>
</dbReference>
<dbReference type="InterPro" id="IPR017972">
    <property type="entry name" value="Cyt_P450_CS"/>
</dbReference>
<proteinExistence type="inferred from homology"/>
<dbReference type="InterPro" id="IPR036396">
    <property type="entry name" value="Cyt_P450_sf"/>
</dbReference>
<dbReference type="GO" id="GO:0005506">
    <property type="term" value="F:iron ion binding"/>
    <property type="evidence" value="ECO:0007669"/>
    <property type="project" value="InterPro"/>
</dbReference>
<dbReference type="PROSITE" id="PS00086">
    <property type="entry name" value="CYTOCHROME_P450"/>
    <property type="match status" value="1"/>
</dbReference>
<protein>
    <submittedName>
        <fullName evidence="7">Unannotated protein</fullName>
    </submittedName>
</protein>
<dbReference type="InterPro" id="IPR002397">
    <property type="entry name" value="Cyt_P450_B"/>
</dbReference>
<dbReference type="InterPro" id="IPR001128">
    <property type="entry name" value="Cyt_P450"/>
</dbReference>
<dbReference type="GO" id="GO:0020037">
    <property type="term" value="F:heme binding"/>
    <property type="evidence" value="ECO:0007669"/>
    <property type="project" value="InterPro"/>
</dbReference>
<dbReference type="EMBL" id="CAFBLH010000025">
    <property type="protein sequence ID" value="CAB4869232.1"/>
    <property type="molecule type" value="Genomic_DNA"/>
</dbReference>
<reference evidence="7" key="1">
    <citation type="submission" date="2020-05" db="EMBL/GenBank/DDBJ databases">
        <authorList>
            <person name="Chiriac C."/>
            <person name="Salcher M."/>
            <person name="Ghai R."/>
            <person name="Kavagutti S V."/>
        </authorList>
    </citation>
    <scope>NUCLEOTIDE SEQUENCE</scope>
</reference>
<keyword evidence="2" id="KW-0349">Heme</keyword>
<evidence type="ECO:0000256" key="4">
    <source>
        <dbReference type="ARBA" id="ARBA00023002"/>
    </source>
</evidence>
<keyword evidence="3" id="KW-0479">Metal-binding</keyword>
<dbReference type="AlphaFoldDB" id="A0A6J7DDX4"/>
<dbReference type="Pfam" id="PF00067">
    <property type="entry name" value="p450"/>
    <property type="match status" value="1"/>
</dbReference>
<evidence type="ECO:0000256" key="2">
    <source>
        <dbReference type="ARBA" id="ARBA00022617"/>
    </source>
</evidence>
<dbReference type="Gene3D" id="1.10.630.10">
    <property type="entry name" value="Cytochrome P450"/>
    <property type="match status" value="1"/>
</dbReference>
<keyword evidence="5" id="KW-0408">Iron</keyword>
<evidence type="ECO:0000256" key="6">
    <source>
        <dbReference type="ARBA" id="ARBA00023033"/>
    </source>
</evidence>
<dbReference type="PRINTS" id="PR00385">
    <property type="entry name" value="P450"/>
</dbReference>
<dbReference type="FunFam" id="1.10.630.10:FF:000018">
    <property type="entry name" value="Cytochrome P450 monooxygenase"/>
    <property type="match status" value="1"/>
</dbReference>
<dbReference type="PANTHER" id="PTHR46696">
    <property type="entry name" value="P450, PUTATIVE (EUROFUNG)-RELATED"/>
    <property type="match status" value="1"/>
</dbReference>
<keyword evidence="6" id="KW-0503">Monooxygenase</keyword>
<dbReference type="CDD" id="cd20625">
    <property type="entry name" value="CYP164-like"/>
    <property type="match status" value="1"/>
</dbReference>
<keyword evidence="4" id="KW-0560">Oxidoreductase</keyword>
<sequence>MKDSEITQRLTSPGFFQSPWEVYDYLRMEEPVFWCEPWSQWIITKHKDVSFILKNPSLFSSVGWEFRYLSQLPRDQREKLKNVYRHYETQVMSNSDAPEHTRLRKLIHRSFSPRVIEALRSQIEQLVENAFANLPKDKPFDWVSSFAYPFPATVIALLFGAPTEDKAKFEKWSTDIVSFIGSGSPQVDLALNLEQSLIEFREYLDSLISVRRLEPKDDLLSLMIEKSDDGDSLTQDELISTCITILFAGHETTANLLSILLLELFRNPNQWQLLLENPDLSASAVEEALRFNAPVQRIRRVAKEDIEIAGLTIKKGDSVMGFIGSANRDEDIFLDANSFNISRERSQNLSFGAGIHLCIGAALSRLESTIVLRELARLFPNSNLAPSFQEEYFENMTFRGVRSLKLILSA</sequence>